<dbReference type="Gene3D" id="2.10.270.10">
    <property type="entry name" value="Cholin Binding"/>
    <property type="match status" value="1"/>
</dbReference>
<evidence type="ECO:0008006" key="3">
    <source>
        <dbReference type="Google" id="ProtNLM"/>
    </source>
</evidence>
<dbReference type="SUPFAM" id="SSF69360">
    <property type="entry name" value="Cell wall binding repeat"/>
    <property type="match status" value="1"/>
</dbReference>
<dbReference type="EMBL" id="JBJHQH010000056">
    <property type="protein sequence ID" value="MFK9095516.1"/>
    <property type="molecule type" value="Genomic_DNA"/>
</dbReference>
<sequence>MKKALRKLTASIAVAGFLINFIPEKSFAYYVDHYDAKTVTSYQNYVASGLTYAQAEAYLINSKANFENTKPNFVRPTAPYAISSIEPSDSSTTSMKELTIGDEDNSVGIQGTNRVPAREIGYGVAGGIIASAGYGLLSIGFEKIMDIINRASVQNGWVDFGPAYTYDTYSRWGYRISGEWASNQWISSSGKWYYIKSNHEMFDPRYNKSEWSLAPASNGSYITRWFRFNPNGNGDMLGHAAGWDTDYYNKKGKWIYWMPGDTGIATDEPVMVNGERFLFDKDGYCWYGRGCN</sequence>
<reference evidence="1 2" key="1">
    <citation type="submission" date="2024-11" db="EMBL/GenBank/DDBJ databases">
        <authorList>
            <person name="Lucas J.A."/>
        </authorList>
    </citation>
    <scope>NUCLEOTIDE SEQUENCE [LARGE SCALE GENOMIC DNA]</scope>
    <source>
        <strain evidence="1 2">Z 5.4</strain>
    </source>
</reference>
<evidence type="ECO:0000313" key="1">
    <source>
        <dbReference type="EMBL" id="MFK9095516.1"/>
    </source>
</evidence>
<comment type="caution">
    <text evidence="1">The sequence shown here is derived from an EMBL/GenBank/DDBJ whole genome shotgun (WGS) entry which is preliminary data.</text>
</comment>
<gene>
    <name evidence="1" type="ORF">ACJEBI_29250</name>
</gene>
<keyword evidence="2" id="KW-1185">Reference proteome</keyword>
<dbReference type="Proteomes" id="UP001623041">
    <property type="component" value="Unassembled WGS sequence"/>
</dbReference>
<name>A0ABW8RQ00_9BACI</name>
<dbReference type="RefSeq" id="WP_406583894.1">
    <property type="nucleotide sequence ID" value="NZ_JBJHQH010000056.1"/>
</dbReference>
<protein>
    <recommendedName>
        <fullName evidence="3">Cell wall-binding protein</fullName>
    </recommendedName>
</protein>
<evidence type="ECO:0000313" key="2">
    <source>
        <dbReference type="Proteomes" id="UP001623041"/>
    </source>
</evidence>
<organism evidence="1 2">
    <name type="scientific">Bacillus salipaludis</name>
    <dbReference type="NCBI Taxonomy" id="2547811"/>
    <lineage>
        <taxon>Bacteria</taxon>
        <taxon>Bacillati</taxon>
        <taxon>Bacillota</taxon>
        <taxon>Bacilli</taxon>
        <taxon>Bacillales</taxon>
        <taxon>Bacillaceae</taxon>
        <taxon>Bacillus</taxon>
    </lineage>
</organism>
<proteinExistence type="predicted"/>
<accession>A0ABW8RQ00</accession>